<dbReference type="InterPro" id="IPR047817">
    <property type="entry name" value="ABC2_TM_bact-type"/>
</dbReference>
<dbReference type="PANTHER" id="PTHR30294">
    <property type="entry name" value="MEMBRANE COMPONENT OF ABC TRANSPORTER YHHJ-RELATED"/>
    <property type="match status" value="1"/>
</dbReference>
<dbReference type="RefSeq" id="WP_169342657.1">
    <property type="nucleotide sequence ID" value="NZ_JABBJJ010000002.1"/>
</dbReference>
<name>A0A848L422_9BACT</name>
<feature type="transmembrane region" description="Helical" evidence="8">
    <location>
        <begin position="21"/>
        <end position="40"/>
    </location>
</feature>
<dbReference type="Gene3D" id="3.40.1710.10">
    <property type="entry name" value="abc type-2 transporter like domain"/>
    <property type="match status" value="1"/>
</dbReference>
<dbReference type="Pfam" id="PF12698">
    <property type="entry name" value="ABC2_membrane_3"/>
    <property type="match status" value="1"/>
</dbReference>
<organism evidence="10 11">
    <name type="scientific">Pyxidicoccus fallax</name>
    <dbReference type="NCBI Taxonomy" id="394095"/>
    <lineage>
        <taxon>Bacteria</taxon>
        <taxon>Pseudomonadati</taxon>
        <taxon>Myxococcota</taxon>
        <taxon>Myxococcia</taxon>
        <taxon>Myxococcales</taxon>
        <taxon>Cystobacterineae</taxon>
        <taxon>Myxococcaceae</taxon>
        <taxon>Pyxidicoccus</taxon>
    </lineage>
</organism>
<dbReference type="EMBL" id="JABBJJ010000002">
    <property type="protein sequence ID" value="NMO13376.1"/>
    <property type="molecule type" value="Genomic_DNA"/>
</dbReference>
<dbReference type="AlphaFoldDB" id="A0A848L422"/>
<feature type="transmembrane region" description="Helical" evidence="8">
    <location>
        <begin position="348"/>
        <end position="366"/>
    </location>
</feature>
<evidence type="ECO:0000256" key="3">
    <source>
        <dbReference type="ARBA" id="ARBA00022448"/>
    </source>
</evidence>
<feature type="transmembrane region" description="Helical" evidence="8">
    <location>
        <begin position="256"/>
        <end position="280"/>
    </location>
</feature>
<accession>A0A848L422</accession>
<evidence type="ECO:0000256" key="8">
    <source>
        <dbReference type="SAM" id="Phobius"/>
    </source>
</evidence>
<keyword evidence="7 8" id="KW-0472">Membrane</keyword>
<keyword evidence="5 8" id="KW-0812">Transmembrane</keyword>
<comment type="subcellular location">
    <subcellularLocation>
        <location evidence="1">Cell membrane</location>
        <topology evidence="1">Multi-pass membrane protein</topology>
    </subcellularLocation>
</comment>
<dbReference type="PANTHER" id="PTHR30294:SF47">
    <property type="entry name" value="INNER MEMBRANE TRANSPORT PERMEASE YHHJ"/>
    <property type="match status" value="1"/>
</dbReference>
<evidence type="ECO:0000256" key="6">
    <source>
        <dbReference type="ARBA" id="ARBA00022989"/>
    </source>
</evidence>
<reference evidence="10 11" key="1">
    <citation type="submission" date="2020-04" db="EMBL/GenBank/DDBJ databases">
        <title>Draft genome of Pyxidicoccus fallax type strain.</title>
        <authorList>
            <person name="Whitworth D.E."/>
        </authorList>
    </citation>
    <scope>NUCLEOTIDE SEQUENCE [LARGE SCALE GENOMIC DNA]</scope>
    <source>
        <strain evidence="10 11">DSM 14698</strain>
    </source>
</reference>
<comment type="caution">
    <text evidence="10">The sequence shown here is derived from an EMBL/GenBank/DDBJ whole genome shotgun (WGS) entry which is preliminary data.</text>
</comment>
<evidence type="ECO:0000256" key="7">
    <source>
        <dbReference type="ARBA" id="ARBA00023136"/>
    </source>
</evidence>
<sequence>MKSLLNILWLGLKEIRSLLSDAVMVVFVIYAFTLAIYVQATGTSSEVNNASIAFVDEDESTLSKELFNAFYPPRFKLPERITSEEVQAEMDRGRFMFVVVIPPRFEHDLRAGRNPEVQVNIDATAMQQAGIGAGYIRNIISDRIDSFLRSTEVAKTPPVRLVIRKLFNPNGLSSWFKSVVAIINQITLLTVVLTGAAVIREREHGTLEHLLVMPLSAFEIAMAKVWANSLVILVATGASLLVVVDMILEVPFAGSVLLWFFGVVLYLFFATALGIFLGTISRSMAQFALLIILVVLVLMLLSGGSTPVESQPKWLQYLTYLLPARHFVSFSQVIIYRGGGLDAVWRQFLMVSAVGLGFFAYSLALFRKSIAVSK</sequence>
<dbReference type="Proteomes" id="UP000518300">
    <property type="component" value="Unassembled WGS sequence"/>
</dbReference>
<proteinExistence type="inferred from homology"/>
<feature type="transmembrane region" description="Helical" evidence="8">
    <location>
        <begin position="287"/>
        <end position="305"/>
    </location>
</feature>
<evidence type="ECO:0000256" key="5">
    <source>
        <dbReference type="ARBA" id="ARBA00022692"/>
    </source>
</evidence>
<evidence type="ECO:0000256" key="4">
    <source>
        <dbReference type="ARBA" id="ARBA00022475"/>
    </source>
</evidence>
<evidence type="ECO:0000256" key="1">
    <source>
        <dbReference type="ARBA" id="ARBA00004651"/>
    </source>
</evidence>
<keyword evidence="4" id="KW-1003">Cell membrane</keyword>
<protein>
    <submittedName>
        <fullName evidence="10">ABC transporter permease</fullName>
    </submittedName>
</protein>
<dbReference type="GO" id="GO:0005886">
    <property type="term" value="C:plasma membrane"/>
    <property type="evidence" value="ECO:0007669"/>
    <property type="project" value="UniProtKB-SubCell"/>
</dbReference>
<keyword evidence="11" id="KW-1185">Reference proteome</keyword>
<evidence type="ECO:0000313" key="11">
    <source>
        <dbReference type="Proteomes" id="UP000518300"/>
    </source>
</evidence>
<gene>
    <name evidence="10" type="ORF">HG543_00615</name>
</gene>
<dbReference type="InterPro" id="IPR013525">
    <property type="entry name" value="ABC2_TM"/>
</dbReference>
<comment type="similarity">
    <text evidence="2">Belongs to the ABC-2 integral membrane protein family.</text>
</comment>
<evidence type="ECO:0000313" key="10">
    <source>
        <dbReference type="EMBL" id="NMO13376.1"/>
    </source>
</evidence>
<dbReference type="GO" id="GO:0140359">
    <property type="term" value="F:ABC-type transporter activity"/>
    <property type="evidence" value="ECO:0007669"/>
    <property type="project" value="InterPro"/>
</dbReference>
<feature type="domain" description="ABC transmembrane type-2" evidence="9">
    <location>
        <begin position="133"/>
        <end position="369"/>
    </location>
</feature>
<dbReference type="InterPro" id="IPR051449">
    <property type="entry name" value="ABC-2_transporter_component"/>
</dbReference>
<evidence type="ECO:0000256" key="2">
    <source>
        <dbReference type="ARBA" id="ARBA00007783"/>
    </source>
</evidence>
<keyword evidence="6 8" id="KW-1133">Transmembrane helix</keyword>
<feature type="transmembrane region" description="Helical" evidence="8">
    <location>
        <begin position="220"/>
        <end position="244"/>
    </location>
</feature>
<dbReference type="PROSITE" id="PS51012">
    <property type="entry name" value="ABC_TM2"/>
    <property type="match status" value="1"/>
</dbReference>
<keyword evidence="3" id="KW-0813">Transport</keyword>
<evidence type="ECO:0000259" key="9">
    <source>
        <dbReference type="PROSITE" id="PS51012"/>
    </source>
</evidence>